<organism evidence="7 8">
    <name type="scientific">Pinibacter aurantiacus</name>
    <dbReference type="NCBI Taxonomy" id="2851599"/>
    <lineage>
        <taxon>Bacteria</taxon>
        <taxon>Pseudomonadati</taxon>
        <taxon>Bacteroidota</taxon>
        <taxon>Chitinophagia</taxon>
        <taxon>Chitinophagales</taxon>
        <taxon>Chitinophagaceae</taxon>
        <taxon>Pinibacter</taxon>
    </lineage>
</organism>
<protein>
    <submittedName>
        <fullName evidence="7">RagB/SusD family nutrient uptake outer membrane protein</fullName>
    </submittedName>
</protein>
<evidence type="ECO:0000256" key="1">
    <source>
        <dbReference type="ARBA" id="ARBA00004442"/>
    </source>
</evidence>
<gene>
    <name evidence="7" type="ORF">KTO63_01905</name>
</gene>
<name>A0A9E2S3E9_9BACT</name>
<evidence type="ECO:0000256" key="2">
    <source>
        <dbReference type="ARBA" id="ARBA00022729"/>
    </source>
</evidence>
<proteinExistence type="predicted"/>
<dbReference type="InterPro" id="IPR033985">
    <property type="entry name" value="SusD-like_N"/>
</dbReference>
<feature type="domain" description="SusD-like N-terminal" evidence="6">
    <location>
        <begin position="21"/>
        <end position="209"/>
    </location>
</feature>
<keyword evidence="2" id="KW-0732">Signal</keyword>
<evidence type="ECO:0000256" key="3">
    <source>
        <dbReference type="ARBA" id="ARBA00023136"/>
    </source>
</evidence>
<evidence type="ECO:0000259" key="5">
    <source>
        <dbReference type="Pfam" id="PF07980"/>
    </source>
</evidence>
<evidence type="ECO:0000313" key="8">
    <source>
        <dbReference type="Proteomes" id="UP000812270"/>
    </source>
</evidence>
<sequence length="469" mass="52502">MKSLRIITITLLVTTLTACNKWLDVQPKTTMKADVLFTTQAGFRDAITGIYSNMTTASSYGTELTLGFTDVLAQTYDNVPTALNHKYLNSANYNYTEAFEQIRIAKLWTQAYKSITNANILLSYIDDKKQVFTGKNYNLIKGEALGLRAYLHFDVLRLFAPSPVMGADRKAIPYVDTYTNVPFPQLSTAQVMDKIAGDLTAAQALLKDADTYGPNRASFDLTEVNEIAGTRRYRMNYYAVTALLARVELYRNNKTAALAYAKEVIDAGLFPAYSPSGQTAAGDNVFPLEHVFSLTIPDLKTKYADVYFLQVADGQNVNSLSISADLLNTIYPSGLNTDYRISWFQDNSAKTKRVTKYTYNTVIPLLKISEMYLIAAEAEPSVSSAMAYLNVLRAHRGLSPLDAASYTRETLDKEIGDEYRREFIAEGQLFYYYKRMNADKLPTLAAFKNKEAVYILPIPVAEKEFGNIE</sequence>
<dbReference type="RefSeq" id="WP_217789428.1">
    <property type="nucleotide sequence ID" value="NZ_JAHSPG010000001.1"/>
</dbReference>
<evidence type="ECO:0000259" key="6">
    <source>
        <dbReference type="Pfam" id="PF14322"/>
    </source>
</evidence>
<dbReference type="Pfam" id="PF14322">
    <property type="entry name" value="SusD-like_3"/>
    <property type="match status" value="1"/>
</dbReference>
<keyword evidence="3" id="KW-0472">Membrane</keyword>
<feature type="domain" description="RagB/SusD" evidence="5">
    <location>
        <begin position="334"/>
        <end position="440"/>
    </location>
</feature>
<comment type="caution">
    <text evidence="7">The sequence shown here is derived from an EMBL/GenBank/DDBJ whole genome shotgun (WGS) entry which is preliminary data.</text>
</comment>
<dbReference type="Proteomes" id="UP000812270">
    <property type="component" value="Unassembled WGS sequence"/>
</dbReference>
<dbReference type="PROSITE" id="PS51257">
    <property type="entry name" value="PROKAR_LIPOPROTEIN"/>
    <property type="match status" value="1"/>
</dbReference>
<keyword evidence="4" id="KW-0998">Cell outer membrane</keyword>
<reference evidence="7" key="1">
    <citation type="submission" date="2021-06" db="EMBL/GenBank/DDBJ databases">
        <authorList>
            <person name="Huq M.A."/>
        </authorList>
    </citation>
    <scope>NUCLEOTIDE SEQUENCE</scope>
    <source>
        <strain evidence="7">MAH-26</strain>
    </source>
</reference>
<evidence type="ECO:0000256" key="4">
    <source>
        <dbReference type="ARBA" id="ARBA00023237"/>
    </source>
</evidence>
<dbReference type="GO" id="GO:0009279">
    <property type="term" value="C:cell outer membrane"/>
    <property type="evidence" value="ECO:0007669"/>
    <property type="project" value="UniProtKB-SubCell"/>
</dbReference>
<dbReference type="AlphaFoldDB" id="A0A9E2S3E9"/>
<accession>A0A9E2S3E9</accession>
<comment type="subcellular location">
    <subcellularLocation>
        <location evidence="1">Cell outer membrane</location>
    </subcellularLocation>
</comment>
<dbReference type="EMBL" id="JAHSPG010000001">
    <property type="protein sequence ID" value="MBV4355883.1"/>
    <property type="molecule type" value="Genomic_DNA"/>
</dbReference>
<keyword evidence="8" id="KW-1185">Reference proteome</keyword>
<dbReference type="InterPro" id="IPR012944">
    <property type="entry name" value="SusD_RagB_dom"/>
</dbReference>
<evidence type="ECO:0000313" key="7">
    <source>
        <dbReference type="EMBL" id="MBV4355883.1"/>
    </source>
</evidence>
<dbReference type="Pfam" id="PF07980">
    <property type="entry name" value="SusD_RagB"/>
    <property type="match status" value="1"/>
</dbReference>